<gene>
    <name evidence="7 10" type="primary">rsmA</name>
    <name evidence="7" type="synonym">ksgA</name>
    <name evidence="10" type="ORF">Helico6505_1010</name>
</gene>
<organism evidence="10">
    <name type="scientific">uncultured Helicobacter sp</name>
    <dbReference type="NCBI Taxonomy" id="175537"/>
    <lineage>
        <taxon>Bacteria</taxon>
        <taxon>Pseudomonadati</taxon>
        <taxon>Campylobacterota</taxon>
        <taxon>Epsilonproteobacteria</taxon>
        <taxon>Campylobacterales</taxon>
        <taxon>Helicobacteraceae</taxon>
        <taxon>Helicobacter</taxon>
        <taxon>environmental samples</taxon>
    </lineage>
</organism>
<dbReference type="Gene3D" id="1.10.8.100">
    <property type="entry name" value="Ribosomal RNA adenine dimethylase-like, domain 2"/>
    <property type="match status" value="1"/>
</dbReference>
<keyword evidence="2 7" id="KW-0698">rRNA processing</keyword>
<dbReference type="AlphaFoldDB" id="A0A650EKL0"/>
<dbReference type="SUPFAM" id="SSF53335">
    <property type="entry name" value="S-adenosyl-L-methionine-dependent methyltransferases"/>
    <property type="match status" value="1"/>
</dbReference>
<evidence type="ECO:0000259" key="9">
    <source>
        <dbReference type="SMART" id="SM00650"/>
    </source>
</evidence>
<dbReference type="GO" id="GO:0005829">
    <property type="term" value="C:cytosol"/>
    <property type="evidence" value="ECO:0007669"/>
    <property type="project" value="TreeGrafter"/>
</dbReference>
<feature type="domain" description="Ribosomal RNA adenine methylase transferase N-terminal" evidence="9">
    <location>
        <begin position="44"/>
        <end position="216"/>
    </location>
</feature>
<dbReference type="NCBIfam" id="TIGR00755">
    <property type="entry name" value="ksgA"/>
    <property type="match status" value="1"/>
</dbReference>
<evidence type="ECO:0000256" key="7">
    <source>
        <dbReference type="HAMAP-Rule" id="MF_00607"/>
    </source>
</evidence>
<dbReference type="Gene3D" id="3.40.50.150">
    <property type="entry name" value="Vaccinia Virus protein VP39"/>
    <property type="match status" value="1"/>
</dbReference>
<dbReference type="InterPro" id="IPR023165">
    <property type="entry name" value="rRNA_Ade_diMease-like_C"/>
</dbReference>
<feature type="binding site" evidence="7 8">
    <location>
        <position position="39"/>
    </location>
    <ligand>
        <name>S-adenosyl-L-methionine</name>
        <dbReference type="ChEBI" id="CHEBI:59789"/>
    </ligand>
</feature>
<dbReference type="SMART" id="SM00650">
    <property type="entry name" value="rADc"/>
    <property type="match status" value="1"/>
</dbReference>
<feature type="binding site" evidence="7 8">
    <location>
        <position position="37"/>
    </location>
    <ligand>
        <name>S-adenosyl-L-methionine</name>
        <dbReference type="ChEBI" id="CHEBI:59789"/>
    </ligand>
</feature>
<dbReference type="PROSITE" id="PS51689">
    <property type="entry name" value="SAM_RNA_A_N6_MT"/>
    <property type="match status" value="1"/>
</dbReference>
<dbReference type="InterPro" id="IPR001737">
    <property type="entry name" value="KsgA/Erm"/>
</dbReference>
<reference evidence="10" key="1">
    <citation type="journal article" date="2020" name="J. ISSAAS">
        <title>Lactobacilli and other gastrointestinal microbiota of Peromyscus leucopus, reservoir host for agents of Lyme disease and other zoonoses in North America.</title>
        <authorList>
            <person name="Milovic A."/>
            <person name="Bassam K."/>
            <person name="Shao H."/>
            <person name="Chatzistamou I."/>
            <person name="Tufts D.M."/>
            <person name="Diuk-Wasser M."/>
            <person name="Barbour A.G."/>
        </authorList>
    </citation>
    <scope>NUCLEOTIDE SEQUENCE</scope>
    <source>
        <strain evidence="10">LL4</strain>
    </source>
</reference>
<feature type="binding site" evidence="7 8">
    <location>
        <position position="83"/>
    </location>
    <ligand>
        <name>S-adenosyl-L-methionine</name>
        <dbReference type="ChEBI" id="CHEBI:59789"/>
    </ligand>
</feature>
<dbReference type="InterPro" id="IPR020598">
    <property type="entry name" value="rRNA_Ade_methylase_Trfase_N"/>
</dbReference>
<dbReference type="PROSITE" id="PS01131">
    <property type="entry name" value="RRNA_A_DIMETH"/>
    <property type="match status" value="1"/>
</dbReference>
<evidence type="ECO:0000256" key="6">
    <source>
        <dbReference type="ARBA" id="ARBA00022884"/>
    </source>
</evidence>
<evidence type="ECO:0000256" key="2">
    <source>
        <dbReference type="ARBA" id="ARBA00022552"/>
    </source>
</evidence>
<keyword evidence="1 7" id="KW-0963">Cytoplasm</keyword>
<dbReference type="EMBL" id="MN577568">
    <property type="protein sequence ID" value="QGT50269.1"/>
    <property type="molecule type" value="Genomic_DNA"/>
</dbReference>
<evidence type="ECO:0000256" key="1">
    <source>
        <dbReference type="ARBA" id="ARBA00022490"/>
    </source>
</evidence>
<feature type="binding site" evidence="7 8">
    <location>
        <position position="132"/>
    </location>
    <ligand>
        <name>S-adenosyl-L-methionine</name>
        <dbReference type="ChEBI" id="CHEBI:59789"/>
    </ligand>
</feature>
<evidence type="ECO:0000256" key="8">
    <source>
        <dbReference type="PROSITE-ProRule" id="PRU01026"/>
    </source>
</evidence>
<comment type="catalytic activity">
    <reaction evidence="7">
        <text>adenosine(1518)/adenosine(1519) in 16S rRNA + 4 S-adenosyl-L-methionine = N(6)-dimethyladenosine(1518)/N(6)-dimethyladenosine(1519) in 16S rRNA + 4 S-adenosyl-L-homocysteine + 4 H(+)</text>
        <dbReference type="Rhea" id="RHEA:19609"/>
        <dbReference type="Rhea" id="RHEA-COMP:10232"/>
        <dbReference type="Rhea" id="RHEA-COMP:10233"/>
        <dbReference type="ChEBI" id="CHEBI:15378"/>
        <dbReference type="ChEBI" id="CHEBI:57856"/>
        <dbReference type="ChEBI" id="CHEBI:59789"/>
        <dbReference type="ChEBI" id="CHEBI:74411"/>
        <dbReference type="ChEBI" id="CHEBI:74493"/>
        <dbReference type="EC" id="2.1.1.182"/>
    </reaction>
</comment>
<dbReference type="EC" id="2.1.1.182" evidence="7"/>
<dbReference type="PANTHER" id="PTHR11727:SF7">
    <property type="entry name" value="DIMETHYLADENOSINE TRANSFERASE-RELATED"/>
    <property type="match status" value="1"/>
</dbReference>
<keyword evidence="4 7" id="KW-0808">Transferase</keyword>
<comment type="function">
    <text evidence="7">Specifically dimethylates two adjacent adenosines (A1518 and A1519) in the loop of a conserved hairpin near the 3'-end of 16S rRNA in the 30S particle. May play a critical role in biogenesis of 30S subunits.</text>
</comment>
<evidence type="ECO:0000256" key="4">
    <source>
        <dbReference type="ARBA" id="ARBA00022679"/>
    </source>
</evidence>
<keyword evidence="5 7" id="KW-0949">S-adenosyl-L-methionine</keyword>
<evidence type="ECO:0000256" key="3">
    <source>
        <dbReference type="ARBA" id="ARBA00022603"/>
    </source>
</evidence>
<sequence length="303" mass="34768">MLIKTKYLHTLGIMILKVFKGLNIVENYRAKKHFGQNFLKDSTFIQKIIQSIPTDKIPCVEIGVGLGDLTQELLKIEPLIAYEVDKDLCSLLKKKFANEISSGHLILNHQDILQMPSQQAWLHCDTYKVVSNLPYYIATHIILRLLRDKFCHSFLVMTQKEVAIKFCAKNTMREFCALSVLVESFGEAEILFDIPKEAFSPAPKVTSSVFIMRKTHCSQWEQDFSLATLEDFLKLAFSAPRKKLFSNLCHNFDANILKEAFDTIGISTNARAHEVKTESFHHILKFLIKRNNNGRAKQLYTKP</sequence>
<protein>
    <recommendedName>
        <fullName evidence="7">Ribosomal RNA small subunit methyltransferase A</fullName>
        <ecNumber evidence="7">2.1.1.182</ecNumber>
    </recommendedName>
    <alternativeName>
        <fullName evidence="7">16S rRNA (adenine(1518)-N(6)/adenine(1519)-N(6))-dimethyltransferase</fullName>
    </alternativeName>
    <alternativeName>
        <fullName evidence="7">16S rRNA dimethyladenosine transferase</fullName>
    </alternativeName>
    <alternativeName>
        <fullName evidence="7">16S rRNA dimethylase</fullName>
    </alternativeName>
    <alternativeName>
        <fullName evidence="7">S-adenosylmethionine-6-N', N'-adenosyl(rRNA) dimethyltransferase</fullName>
    </alternativeName>
</protein>
<dbReference type="Pfam" id="PF00398">
    <property type="entry name" value="RrnaAD"/>
    <property type="match status" value="1"/>
</dbReference>
<comment type="similarity">
    <text evidence="7">Belongs to the class I-like SAM-binding methyltransferase superfamily. rRNA adenine N(6)-methyltransferase family. RsmA subfamily.</text>
</comment>
<name>A0A650EKL0_9HELI</name>
<feature type="binding site" evidence="7 8">
    <location>
        <position position="111"/>
    </location>
    <ligand>
        <name>S-adenosyl-L-methionine</name>
        <dbReference type="ChEBI" id="CHEBI:59789"/>
    </ligand>
</feature>
<dbReference type="GO" id="GO:0052908">
    <property type="term" value="F:16S rRNA (adenine(1518)-N(6)/adenine(1519)-N(6))-dimethyltransferase activity"/>
    <property type="evidence" value="ECO:0007669"/>
    <property type="project" value="UniProtKB-EC"/>
</dbReference>
<dbReference type="GO" id="GO:0003723">
    <property type="term" value="F:RNA binding"/>
    <property type="evidence" value="ECO:0007669"/>
    <property type="project" value="UniProtKB-UniRule"/>
</dbReference>
<evidence type="ECO:0000256" key="5">
    <source>
        <dbReference type="ARBA" id="ARBA00022691"/>
    </source>
</evidence>
<accession>A0A650EKL0</accession>
<keyword evidence="3 7" id="KW-0489">Methyltransferase</keyword>
<evidence type="ECO:0000313" key="10">
    <source>
        <dbReference type="EMBL" id="QGT50269.1"/>
    </source>
</evidence>
<dbReference type="InterPro" id="IPR020596">
    <property type="entry name" value="rRNA_Ade_Mease_Trfase_CS"/>
</dbReference>
<keyword evidence="6 7" id="KW-0694">RNA-binding</keyword>
<feature type="binding site" evidence="7 8">
    <location>
        <position position="63"/>
    </location>
    <ligand>
        <name>S-adenosyl-L-methionine</name>
        <dbReference type="ChEBI" id="CHEBI:59789"/>
    </ligand>
</feature>
<dbReference type="HAMAP" id="MF_00607">
    <property type="entry name" value="16SrRNA_methyltr_A"/>
    <property type="match status" value="1"/>
</dbReference>
<dbReference type="PANTHER" id="PTHR11727">
    <property type="entry name" value="DIMETHYLADENOSINE TRANSFERASE"/>
    <property type="match status" value="1"/>
</dbReference>
<dbReference type="InterPro" id="IPR011530">
    <property type="entry name" value="rRNA_adenine_dimethylase"/>
</dbReference>
<comment type="subcellular location">
    <subcellularLocation>
        <location evidence="7">Cytoplasm</location>
    </subcellularLocation>
</comment>
<proteinExistence type="inferred from homology"/>
<dbReference type="InterPro" id="IPR029063">
    <property type="entry name" value="SAM-dependent_MTases_sf"/>
</dbReference>